<dbReference type="SUPFAM" id="SSF56655">
    <property type="entry name" value="Carbohydrate phosphatase"/>
    <property type="match status" value="1"/>
</dbReference>
<dbReference type="AlphaFoldDB" id="A0A1H7SXY9"/>
<feature type="binding site" evidence="5">
    <location>
        <position position="72"/>
    </location>
    <ligand>
        <name>Mg(2+)</name>
        <dbReference type="ChEBI" id="CHEBI:18420"/>
        <label>1</label>
        <note>catalytic</note>
    </ligand>
</feature>
<protein>
    <submittedName>
        <fullName evidence="6">Myo-inositol-1(Or 4)-monophosphatase</fullName>
    </submittedName>
</protein>
<dbReference type="Gene3D" id="3.30.540.10">
    <property type="entry name" value="Fructose-1,6-Bisphosphatase, subunit A, domain 1"/>
    <property type="match status" value="1"/>
</dbReference>
<comment type="cofactor">
    <cofactor evidence="5">
        <name>Mg(2+)</name>
        <dbReference type="ChEBI" id="CHEBI:18420"/>
    </cofactor>
</comment>
<feature type="binding site" evidence="5">
    <location>
        <position position="88"/>
    </location>
    <ligand>
        <name>Mg(2+)</name>
        <dbReference type="ChEBI" id="CHEBI:18420"/>
        <label>1</label>
        <note>catalytic</note>
    </ligand>
</feature>
<dbReference type="STRING" id="1036779.SAMN04515666_105275"/>
<evidence type="ECO:0000256" key="5">
    <source>
        <dbReference type="PIRSR" id="PIRSR600760-2"/>
    </source>
</evidence>
<dbReference type="Proteomes" id="UP000199664">
    <property type="component" value="Unassembled WGS sequence"/>
</dbReference>
<reference evidence="7" key="1">
    <citation type="submission" date="2016-10" db="EMBL/GenBank/DDBJ databases">
        <authorList>
            <person name="Varghese N."/>
            <person name="Submissions S."/>
        </authorList>
    </citation>
    <scope>NUCLEOTIDE SEQUENCE [LARGE SCALE GENOMIC DNA]</scope>
    <source>
        <strain evidence="7">LMG 26383,CCUG 61248,R- 45681</strain>
    </source>
</reference>
<feature type="binding site" evidence="5">
    <location>
        <position position="212"/>
    </location>
    <ligand>
        <name>Mg(2+)</name>
        <dbReference type="ChEBI" id="CHEBI:18420"/>
        <label>1</label>
        <note>catalytic</note>
    </ligand>
</feature>
<dbReference type="Pfam" id="PF00459">
    <property type="entry name" value="Inositol_P"/>
    <property type="match status" value="1"/>
</dbReference>
<dbReference type="RefSeq" id="WP_091836613.1">
    <property type="nucleotide sequence ID" value="NZ_FOAN01000005.1"/>
</dbReference>
<evidence type="ECO:0000256" key="2">
    <source>
        <dbReference type="ARBA" id="ARBA00022723"/>
    </source>
</evidence>
<sequence>MTPAELDLRQYAVLGLVDEASRLALDYFGRKDSLGISMKGAQDWLTVADGAVEVFLRERLAVLFPSDAVIGEEGGGETADAVWIIDPIDGTSNFARGDRTWCISIGLLLNGIPEIGIISAPALGEVYLGRRGRGATMNGEPIKVSGTADIRRAYLEFGWSTRIPTEDYLATVGRGFAAGASVKRSGSGALGLCHVAIGRTEAYAELHINAWDVAAGLVIATEAGADANDFFAGDAIKAGNPVLCCTPELTGELERITGIVSRHNSR</sequence>
<dbReference type="PRINTS" id="PR00377">
    <property type="entry name" value="IMPHPHTASES"/>
</dbReference>
<name>A0A1H7SXY9_9HYPH</name>
<dbReference type="EMBL" id="FOAN01000005">
    <property type="protein sequence ID" value="SEL77512.1"/>
    <property type="molecule type" value="Genomic_DNA"/>
</dbReference>
<keyword evidence="2 5" id="KW-0479">Metal-binding</keyword>
<dbReference type="PANTHER" id="PTHR20854:SF4">
    <property type="entry name" value="INOSITOL-1-MONOPHOSPHATASE-RELATED"/>
    <property type="match status" value="1"/>
</dbReference>
<dbReference type="GO" id="GO:0006020">
    <property type="term" value="P:inositol metabolic process"/>
    <property type="evidence" value="ECO:0007669"/>
    <property type="project" value="TreeGrafter"/>
</dbReference>
<dbReference type="InterPro" id="IPR000760">
    <property type="entry name" value="Inositol_monophosphatase-like"/>
</dbReference>
<keyword evidence="3" id="KW-0378">Hydrolase</keyword>
<dbReference type="OrthoDB" id="9785695at2"/>
<evidence type="ECO:0000256" key="3">
    <source>
        <dbReference type="ARBA" id="ARBA00022801"/>
    </source>
</evidence>
<comment type="similarity">
    <text evidence="1">Belongs to the inositol monophosphatase superfamily.</text>
</comment>
<evidence type="ECO:0000313" key="6">
    <source>
        <dbReference type="EMBL" id="SEL77512.1"/>
    </source>
</evidence>
<dbReference type="GO" id="GO:0008934">
    <property type="term" value="F:inositol monophosphate 1-phosphatase activity"/>
    <property type="evidence" value="ECO:0007669"/>
    <property type="project" value="TreeGrafter"/>
</dbReference>
<gene>
    <name evidence="6" type="ORF">SAMN04515666_105275</name>
</gene>
<proteinExistence type="inferred from homology"/>
<feature type="binding site" evidence="5">
    <location>
        <position position="89"/>
    </location>
    <ligand>
        <name>Mg(2+)</name>
        <dbReference type="ChEBI" id="CHEBI:18420"/>
        <label>1</label>
        <note>catalytic</note>
    </ligand>
</feature>
<dbReference type="Gene3D" id="3.40.190.80">
    <property type="match status" value="1"/>
</dbReference>
<keyword evidence="7" id="KW-1185">Reference proteome</keyword>
<evidence type="ECO:0000313" key="7">
    <source>
        <dbReference type="Proteomes" id="UP000199664"/>
    </source>
</evidence>
<dbReference type="InterPro" id="IPR020550">
    <property type="entry name" value="Inositol_monophosphatase_CS"/>
</dbReference>
<evidence type="ECO:0000256" key="4">
    <source>
        <dbReference type="ARBA" id="ARBA00022842"/>
    </source>
</evidence>
<organism evidence="6 7">
    <name type="scientific">Bosea lupini</name>
    <dbReference type="NCBI Taxonomy" id="1036779"/>
    <lineage>
        <taxon>Bacteria</taxon>
        <taxon>Pseudomonadati</taxon>
        <taxon>Pseudomonadota</taxon>
        <taxon>Alphaproteobacteria</taxon>
        <taxon>Hyphomicrobiales</taxon>
        <taxon>Boseaceae</taxon>
        <taxon>Bosea</taxon>
    </lineage>
</organism>
<dbReference type="PROSITE" id="PS00630">
    <property type="entry name" value="IMP_2"/>
    <property type="match status" value="1"/>
</dbReference>
<dbReference type="PROSITE" id="PS00629">
    <property type="entry name" value="IMP_1"/>
    <property type="match status" value="1"/>
</dbReference>
<dbReference type="PANTHER" id="PTHR20854">
    <property type="entry name" value="INOSITOL MONOPHOSPHATASE"/>
    <property type="match status" value="1"/>
</dbReference>
<feature type="binding site" evidence="5">
    <location>
        <position position="86"/>
    </location>
    <ligand>
        <name>Mg(2+)</name>
        <dbReference type="ChEBI" id="CHEBI:18420"/>
        <label>1</label>
        <note>catalytic</note>
    </ligand>
</feature>
<dbReference type="GO" id="GO:0007165">
    <property type="term" value="P:signal transduction"/>
    <property type="evidence" value="ECO:0007669"/>
    <property type="project" value="TreeGrafter"/>
</dbReference>
<dbReference type="InterPro" id="IPR020583">
    <property type="entry name" value="Inositol_monoP_metal-BS"/>
</dbReference>
<evidence type="ECO:0000256" key="1">
    <source>
        <dbReference type="ARBA" id="ARBA00009759"/>
    </source>
</evidence>
<dbReference type="GO" id="GO:0046854">
    <property type="term" value="P:phosphatidylinositol phosphate biosynthetic process"/>
    <property type="evidence" value="ECO:0007669"/>
    <property type="project" value="InterPro"/>
</dbReference>
<dbReference type="GO" id="GO:0046872">
    <property type="term" value="F:metal ion binding"/>
    <property type="evidence" value="ECO:0007669"/>
    <property type="project" value="UniProtKB-KW"/>
</dbReference>
<keyword evidence="4 5" id="KW-0460">Magnesium</keyword>
<accession>A0A1H7SXY9</accession>